<name>A0ABV3G308_9NOCA</name>
<gene>
    <name evidence="3" type="ORF">AB0I48_31390</name>
</gene>
<feature type="region of interest" description="Disordered" evidence="1">
    <location>
        <begin position="139"/>
        <end position="159"/>
    </location>
</feature>
<evidence type="ECO:0000313" key="3">
    <source>
        <dbReference type="EMBL" id="MEV0712074.1"/>
    </source>
</evidence>
<organism evidence="3 4">
    <name type="scientific">Nocardia aurea</name>
    <dbReference type="NCBI Taxonomy" id="2144174"/>
    <lineage>
        <taxon>Bacteria</taxon>
        <taxon>Bacillati</taxon>
        <taxon>Actinomycetota</taxon>
        <taxon>Actinomycetes</taxon>
        <taxon>Mycobacteriales</taxon>
        <taxon>Nocardiaceae</taxon>
        <taxon>Nocardia</taxon>
    </lineage>
</organism>
<evidence type="ECO:0000313" key="4">
    <source>
        <dbReference type="Proteomes" id="UP001551695"/>
    </source>
</evidence>
<sequence length="318" mass="36545">MPDDWTEILEMMPYFLEPDTTDDGDIIYEFAYYQLQDPETGFFVNFTSEDKGLAITVPVPRDPIVTERTLAILHAQPENLRWTQPRRDWPEAAAEWQTGWRYFRGDPAIAASVVAVMRDGLGMTPPRLRCRAWNDRGPTDSHTHLVPQDRPTQRGLPAQSTDWNEFAQRLDWVLHTMPRYSTVVLNERGPEGGWEDGCFVQFALDGYTLISEARHLDRARLGTTEFRRRMTELGWEHDDPDISDPPNWTGPRGRSCYKPDLRDAPRRATDTFHTVFGLDSPQELEVSAGCHYPEVDMSYVATELGVARYVPDPAHYEN</sequence>
<dbReference type="Pfam" id="PF22552">
    <property type="entry name" value="TY-Chap3"/>
    <property type="match status" value="1"/>
</dbReference>
<dbReference type="RefSeq" id="WP_357788853.1">
    <property type="nucleotide sequence ID" value="NZ_JBFAKC010000019.1"/>
</dbReference>
<keyword evidence="4" id="KW-1185">Reference proteome</keyword>
<reference evidence="3 4" key="1">
    <citation type="submission" date="2024-06" db="EMBL/GenBank/DDBJ databases">
        <title>The Natural Products Discovery Center: Release of the First 8490 Sequenced Strains for Exploring Actinobacteria Biosynthetic Diversity.</title>
        <authorList>
            <person name="Kalkreuter E."/>
            <person name="Kautsar S.A."/>
            <person name="Yang D."/>
            <person name="Bader C.D."/>
            <person name="Teijaro C.N."/>
            <person name="Fluegel L."/>
            <person name="Davis C.M."/>
            <person name="Simpson J.R."/>
            <person name="Lauterbach L."/>
            <person name="Steele A.D."/>
            <person name="Gui C."/>
            <person name="Meng S."/>
            <person name="Li G."/>
            <person name="Viehrig K."/>
            <person name="Ye F."/>
            <person name="Su P."/>
            <person name="Kiefer A.F."/>
            <person name="Nichols A."/>
            <person name="Cepeda A.J."/>
            <person name="Yan W."/>
            <person name="Fan B."/>
            <person name="Jiang Y."/>
            <person name="Adhikari A."/>
            <person name="Zheng C.-J."/>
            <person name="Schuster L."/>
            <person name="Cowan T.M."/>
            <person name="Smanski M.J."/>
            <person name="Chevrette M.G."/>
            <person name="De Carvalho L.P.S."/>
            <person name="Shen B."/>
        </authorList>
    </citation>
    <scope>NUCLEOTIDE SEQUENCE [LARGE SCALE GENOMIC DNA]</scope>
    <source>
        <strain evidence="3 4">NPDC050403</strain>
    </source>
</reference>
<dbReference type="Proteomes" id="UP001551695">
    <property type="component" value="Unassembled WGS sequence"/>
</dbReference>
<dbReference type="InterPro" id="IPR054344">
    <property type="entry name" value="TY-Chap_N"/>
</dbReference>
<feature type="domain" description="TY-Chap N-terminal" evidence="2">
    <location>
        <begin position="161"/>
        <end position="284"/>
    </location>
</feature>
<evidence type="ECO:0000256" key="1">
    <source>
        <dbReference type="SAM" id="MobiDB-lite"/>
    </source>
</evidence>
<dbReference type="EMBL" id="JBFAKC010000019">
    <property type="protein sequence ID" value="MEV0712074.1"/>
    <property type="molecule type" value="Genomic_DNA"/>
</dbReference>
<comment type="caution">
    <text evidence="3">The sequence shown here is derived from an EMBL/GenBank/DDBJ whole genome shotgun (WGS) entry which is preliminary data.</text>
</comment>
<proteinExistence type="predicted"/>
<accession>A0ABV3G308</accession>
<evidence type="ECO:0000259" key="2">
    <source>
        <dbReference type="Pfam" id="PF22552"/>
    </source>
</evidence>
<protein>
    <recommendedName>
        <fullName evidence="2">TY-Chap N-terminal domain-containing protein</fullName>
    </recommendedName>
</protein>